<keyword evidence="2" id="KW-1185">Reference proteome</keyword>
<gene>
    <name evidence="1" type="ORF">GCM10010393_03830</name>
</gene>
<dbReference type="Proteomes" id="UP001499942">
    <property type="component" value="Unassembled WGS sequence"/>
</dbReference>
<reference evidence="2" key="1">
    <citation type="journal article" date="2019" name="Int. J. Syst. Evol. Microbiol.">
        <title>The Global Catalogue of Microorganisms (GCM) 10K type strain sequencing project: providing services to taxonomists for standard genome sequencing and annotation.</title>
        <authorList>
            <consortium name="The Broad Institute Genomics Platform"/>
            <consortium name="The Broad Institute Genome Sequencing Center for Infectious Disease"/>
            <person name="Wu L."/>
            <person name="Ma J."/>
        </authorList>
    </citation>
    <scope>NUCLEOTIDE SEQUENCE [LARGE SCALE GENOMIC DNA]</scope>
    <source>
        <strain evidence="2">JCM 5062</strain>
    </source>
</reference>
<dbReference type="EMBL" id="BAAASR010000002">
    <property type="protein sequence ID" value="GAA2477018.1"/>
    <property type="molecule type" value="Genomic_DNA"/>
</dbReference>
<proteinExistence type="predicted"/>
<sequence>MTTSGPWARAAARNNAEWCDTMCRAHGRGAGAFGDRAWTHPRRTPPYYPDAVTLVPDAATHDVLDGIDRRAPGCSVKDGFATLDLTGHGFEPLFDAQWIHRPAAAPVPPLAGAAPWEPVRTAAELAAWETAWSDGHPMGLFPPVLLADPATTVLAGRAPDGRIVAGAVVSHSTAPDVTGVSNLFGTDPWPGCLAAITRLRPGTPVVGYEHGDDLTAALRHGFAATGPLRVWVSTG</sequence>
<comment type="caution">
    <text evidence="1">The sequence shown here is derived from an EMBL/GenBank/DDBJ whole genome shotgun (WGS) entry which is preliminary data.</text>
</comment>
<protein>
    <recommendedName>
        <fullName evidence="3">GNAT family N-acetyltransferase</fullName>
    </recommendedName>
</protein>
<evidence type="ECO:0008006" key="3">
    <source>
        <dbReference type="Google" id="ProtNLM"/>
    </source>
</evidence>
<evidence type="ECO:0000313" key="1">
    <source>
        <dbReference type="EMBL" id="GAA2477018.1"/>
    </source>
</evidence>
<accession>A0ABP5YFX2</accession>
<name>A0ABP5YFX2_9ACTN</name>
<organism evidence="1 2">
    <name type="scientific">Streptomyces gobitricini</name>
    <dbReference type="NCBI Taxonomy" id="68211"/>
    <lineage>
        <taxon>Bacteria</taxon>
        <taxon>Bacillati</taxon>
        <taxon>Actinomycetota</taxon>
        <taxon>Actinomycetes</taxon>
        <taxon>Kitasatosporales</taxon>
        <taxon>Streptomycetaceae</taxon>
        <taxon>Streptomyces</taxon>
    </lineage>
</organism>
<evidence type="ECO:0000313" key="2">
    <source>
        <dbReference type="Proteomes" id="UP001499942"/>
    </source>
</evidence>